<reference evidence="5 6" key="1">
    <citation type="journal article" date="2024" name="BMC Genomics">
        <title>De novo assembly and annotation of Popillia japonica's genome with initial clues to its potential as an invasive pest.</title>
        <authorList>
            <person name="Cucini C."/>
            <person name="Boschi S."/>
            <person name="Funari R."/>
            <person name="Cardaioli E."/>
            <person name="Iannotti N."/>
            <person name="Marturano G."/>
            <person name="Paoli F."/>
            <person name="Bruttini M."/>
            <person name="Carapelli A."/>
            <person name="Frati F."/>
            <person name="Nardi F."/>
        </authorList>
    </citation>
    <scope>NUCLEOTIDE SEQUENCE [LARGE SCALE GENOMIC DNA]</scope>
    <source>
        <strain evidence="5">DMR45628</strain>
    </source>
</reference>
<dbReference type="InterPro" id="IPR006578">
    <property type="entry name" value="MADF-dom"/>
</dbReference>
<dbReference type="Pfam" id="PF02944">
    <property type="entry name" value="BESS"/>
    <property type="match status" value="1"/>
</dbReference>
<comment type="subcellular location">
    <subcellularLocation>
        <location evidence="1">Nucleus</location>
    </subcellularLocation>
</comment>
<feature type="compositionally biased region" description="Polar residues" evidence="2">
    <location>
        <begin position="103"/>
        <end position="123"/>
    </location>
</feature>
<gene>
    <name evidence="5" type="ORF">QE152_g29435</name>
</gene>
<dbReference type="InterPro" id="IPR004210">
    <property type="entry name" value="BESS_motif"/>
</dbReference>
<dbReference type="Pfam" id="PF10545">
    <property type="entry name" value="MADF_DNA_bdg"/>
    <property type="match status" value="1"/>
</dbReference>
<organism evidence="5 6">
    <name type="scientific">Popillia japonica</name>
    <name type="common">Japanese beetle</name>
    <dbReference type="NCBI Taxonomy" id="7064"/>
    <lineage>
        <taxon>Eukaryota</taxon>
        <taxon>Metazoa</taxon>
        <taxon>Ecdysozoa</taxon>
        <taxon>Arthropoda</taxon>
        <taxon>Hexapoda</taxon>
        <taxon>Insecta</taxon>
        <taxon>Pterygota</taxon>
        <taxon>Neoptera</taxon>
        <taxon>Endopterygota</taxon>
        <taxon>Coleoptera</taxon>
        <taxon>Polyphaga</taxon>
        <taxon>Scarabaeiformia</taxon>
        <taxon>Scarabaeidae</taxon>
        <taxon>Rutelinae</taxon>
        <taxon>Popillia</taxon>
    </lineage>
</organism>
<evidence type="ECO:0000313" key="5">
    <source>
        <dbReference type="EMBL" id="KAK9703289.1"/>
    </source>
</evidence>
<dbReference type="EMBL" id="JASPKY010000373">
    <property type="protein sequence ID" value="KAK9703289.1"/>
    <property type="molecule type" value="Genomic_DNA"/>
</dbReference>
<evidence type="ECO:0000259" key="4">
    <source>
        <dbReference type="PROSITE" id="PS51031"/>
    </source>
</evidence>
<dbReference type="AlphaFoldDB" id="A0AAW1JHS8"/>
<evidence type="ECO:0000313" key="6">
    <source>
        <dbReference type="Proteomes" id="UP001458880"/>
    </source>
</evidence>
<feature type="domain" description="MADF" evidence="3">
    <location>
        <begin position="10"/>
        <end position="99"/>
    </location>
</feature>
<evidence type="ECO:0000256" key="2">
    <source>
        <dbReference type="SAM" id="MobiDB-lite"/>
    </source>
</evidence>
<feature type="region of interest" description="Disordered" evidence="2">
    <location>
        <begin position="102"/>
        <end position="133"/>
    </location>
</feature>
<proteinExistence type="predicted"/>
<sequence length="241" mass="27274">MKDEPDFNILFVSLIENEKALYDYTCADYSNRNAQDRAWESIAKEVSESVCDCKERWKNLRACYSRYLKTAKLLSGSGTRRKKPYYLAEFLSFLEPFTKSRKQSGNLGGDSTTFSSQPASLLQTEDDEQNANIDSPSSIQLEESAFSDISVSDATTTKSTLLSEQSITAIPPRKVVKLSKVSIDDVNKAALEFFNARTSKKPVEAENPDLNFFKSLMPDMAEMNSDQKRRFRIGILTLMIY</sequence>
<dbReference type="SMART" id="SM00595">
    <property type="entry name" value="MADF"/>
    <property type="match status" value="1"/>
</dbReference>
<dbReference type="PROSITE" id="PS51031">
    <property type="entry name" value="BESS"/>
    <property type="match status" value="1"/>
</dbReference>
<evidence type="ECO:0000259" key="3">
    <source>
        <dbReference type="PROSITE" id="PS51029"/>
    </source>
</evidence>
<dbReference type="GO" id="GO:0005634">
    <property type="term" value="C:nucleus"/>
    <property type="evidence" value="ECO:0007669"/>
    <property type="project" value="UniProtKB-SubCell"/>
</dbReference>
<dbReference type="PANTHER" id="PTHR12243">
    <property type="entry name" value="MADF DOMAIN TRANSCRIPTION FACTOR"/>
    <property type="match status" value="1"/>
</dbReference>
<dbReference type="PROSITE" id="PS51029">
    <property type="entry name" value="MADF"/>
    <property type="match status" value="1"/>
</dbReference>
<dbReference type="GO" id="GO:0006357">
    <property type="term" value="P:regulation of transcription by RNA polymerase II"/>
    <property type="evidence" value="ECO:0007669"/>
    <property type="project" value="TreeGrafter"/>
</dbReference>
<dbReference type="GO" id="GO:0005667">
    <property type="term" value="C:transcription regulator complex"/>
    <property type="evidence" value="ECO:0007669"/>
    <property type="project" value="TreeGrafter"/>
</dbReference>
<accession>A0AAW1JHS8</accession>
<dbReference type="Proteomes" id="UP001458880">
    <property type="component" value="Unassembled WGS sequence"/>
</dbReference>
<protein>
    <submittedName>
        <fullName evidence="5">BESS motif</fullName>
    </submittedName>
</protein>
<name>A0AAW1JHS8_POPJA</name>
<evidence type="ECO:0000256" key="1">
    <source>
        <dbReference type="PROSITE-ProRule" id="PRU00371"/>
    </source>
</evidence>
<dbReference type="PANTHER" id="PTHR12243:SF60">
    <property type="entry name" value="SI:CH211-15D5.12-RELATED"/>
    <property type="match status" value="1"/>
</dbReference>
<comment type="caution">
    <text evidence="5">The sequence shown here is derived from an EMBL/GenBank/DDBJ whole genome shotgun (WGS) entry which is preliminary data.</text>
</comment>
<keyword evidence="6" id="KW-1185">Reference proteome</keyword>
<keyword evidence="1" id="KW-0539">Nucleus</keyword>
<dbReference type="InterPro" id="IPR039353">
    <property type="entry name" value="TF_Adf1"/>
</dbReference>
<feature type="domain" description="BESS" evidence="4">
    <location>
        <begin position="206"/>
        <end position="241"/>
    </location>
</feature>
<dbReference type="GO" id="GO:0003677">
    <property type="term" value="F:DNA binding"/>
    <property type="evidence" value="ECO:0007669"/>
    <property type="project" value="InterPro"/>
</dbReference>